<dbReference type="SUPFAM" id="SSF55486">
    <property type="entry name" value="Metalloproteases ('zincins'), catalytic domain"/>
    <property type="match status" value="1"/>
</dbReference>
<dbReference type="Gene3D" id="1.10.1380.10">
    <property type="entry name" value="Neutral endopeptidase , domain2"/>
    <property type="match status" value="1"/>
</dbReference>
<comment type="cofactor">
    <cofactor evidence="1">
        <name>Zn(2+)</name>
        <dbReference type="ChEBI" id="CHEBI:29105"/>
    </cofactor>
</comment>
<evidence type="ECO:0000313" key="13">
    <source>
        <dbReference type="Proteomes" id="UP000095300"/>
    </source>
</evidence>
<keyword evidence="7" id="KW-0862">Zinc</keyword>
<name>A0A1I8NRA5_STOCA</name>
<keyword evidence="8" id="KW-0482">Metalloprotease</keyword>
<organism evidence="12 13">
    <name type="scientific">Stomoxys calcitrans</name>
    <name type="common">Stable fly</name>
    <name type="synonym">Conops calcitrans</name>
    <dbReference type="NCBI Taxonomy" id="35570"/>
    <lineage>
        <taxon>Eukaryota</taxon>
        <taxon>Metazoa</taxon>
        <taxon>Ecdysozoa</taxon>
        <taxon>Arthropoda</taxon>
        <taxon>Hexapoda</taxon>
        <taxon>Insecta</taxon>
        <taxon>Pterygota</taxon>
        <taxon>Neoptera</taxon>
        <taxon>Endopterygota</taxon>
        <taxon>Diptera</taxon>
        <taxon>Brachycera</taxon>
        <taxon>Muscomorpha</taxon>
        <taxon>Muscoidea</taxon>
        <taxon>Muscidae</taxon>
        <taxon>Stomoxys</taxon>
    </lineage>
</organism>
<dbReference type="GO" id="GO:0005886">
    <property type="term" value="C:plasma membrane"/>
    <property type="evidence" value="ECO:0007669"/>
    <property type="project" value="UniProtKB-SubCell"/>
</dbReference>
<feature type="domain" description="Peptidase M13 N-terminal" evidence="11">
    <location>
        <begin position="70"/>
        <end position="424"/>
    </location>
</feature>
<dbReference type="InterPro" id="IPR024079">
    <property type="entry name" value="MetalloPept_cat_dom_sf"/>
</dbReference>
<feature type="domain" description="Peptidase M13 C-terminal" evidence="10">
    <location>
        <begin position="484"/>
        <end position="691"/>
    </location>
</feature>
<dbReference type="Gene3D" id="3.40.390.10">
    <property type="entry name" value="Collagenase (Catalytic Domain)"/>
    <property type="match status" value="1"/>
</dbReference>
<dbReference type="InterPro" id="IPR000718">
    <property type="entry name" value="Peptidase_M13"/>
</dbReference>
<evidence type="ECO:0000259" key="10">
    <source>
        <dbReference type="Pfam" id="PF01431"/>
    </source>
</evidence>
<dbReference type="GO" id="GO:0004222">
    <property type="term" value="F:metalloendopeptidase activity"/>
    <property type="evidence" value="ECO:0007669"/>
    <property type="project" value="InterPro"/>
</dbReference>
<dbReference type="GO" id="GO:0016485">
    <property type="term" value="P:protein processing"/>
    <property type="evidence" value="ECO:0007669"/>
    <property type="project" value="TreeGrafter"/>
</dbReference>
<dbReference type="InterPro" id="IPR008753">
    <property type="entry name" value="Peptidase_M13_N"/>
</dbReference>
<dbReference type="PROSITE" id="PS51885">
    <property type="entry name" value="NEPRILYSIN"/>
    <property type="match status" value="1"/>
</dbReference>
<evidence type="ECO:0000256" key="4">
    <source>
        <dbReference type="ARBA" id="ARBA00022670"/>
    </source>
</evidence>
<dbReference type="Pfam" id="PF05649">
    <property type="entry name" value="Peptidase_M13_N"/>
    <property type="match status" value="1"/>
</dbReference>
<evidence type="ECO:0000256" key="3">
    <source>
        <dbReference type="ARBA" id="ARBA00007357"/>
    </source>
</evidence>
<evidence type="ECO:0000256" key="9">
    <source>
        <dbReference type="SAM" id="Phobius"/>
    </source>
</evidence>
<evidence type="ECO:0000256" key="5">
    <source>
        <dbReference type="ARBA" id="ARBA00022723"/>
    </source>
</evidence>
<dbReference type="Pfam" id="PF01431">
    <property type="entry name" value="Peptidase_M13"/>
    <property type="match status" value="1"/>
</dbReference>
<evidence type="ECO:0000313" key="12">
    <source>
        <dbReference type="EnsemblMetazoa" id="SCAU001353-PA"/>
    </source>
</evidence>
<dbReference type="CDD" id="cd08662">
    <property type="entry name" value="M13"/>
    <property type="match status" value="1"/>
</dbReference>
<dbReference type="PRINTS" id="PR00786">
    <property type="entry name" value="NEPRILYSIN"/>
</dbReference>
<evidence type="ECO:0008006" key="14">
    <source>
        <dbReference type="Google" id="ProtNLM"/>
    </source>
</evidence>
<dbReference type="PANTHER" id="PTHR11733:SF238">
    <property type="entry name" value="FI07649P-RELATED"/>
    <property type="match status" value="1"/>
</dbReference>
<evidence type="ECO:0000256" key="1">
    <source>
        <dbReference type="ARBA" id="ARBA00001947"/>
    </source>
</evidence>
<comment type="similarity">
    <text evidence="3">Belongs to the peptidase M13 family.</text>
</comment>
<accession>A0A1I8NRA5</accession>
<keyword evidence="9" id="KW-0812">Transmembrane</keyword>
<dbReference type="EnsemblMetazoa" id="SCAU001353-RA">
    <property type="protein sequence ID" value="SCAU001353-PA"/>
    <property type="gene ID" value="SCAU001353"/>
</dbReference>
<evidence type="ECO:0000256" key="7">
    <source>
        <dbReference type="ARBA" id="ARBA00022833"/>
    </source>
</evidence>
<evidence type="ECO:0000256" key="8">
    <source>
        <dbReference type="ARBA" id="ARBA00023049"/>
    </source>
</evidence>
<comment type="subcellular location">
    <subcellularLocation>
        <location evidence="2">Cell membrane</location>
        <topology evidence="2">Single-pass type II membrane protein</topology>
    </subcellularLocation>
</comment>
<dbReference type="AlphaFoldDB" id="A0A1I8NRA5"/>
<dbReference type="InterPro" id="IPR018497">
    <property type="entry name" value="Peptidase_M13_C"/>
</dbReference>
<dbReference type="PANTHER" id="PTHR11733">
    <property type="entry name" value="ZINC METALLOPROTEASE FAMILY M13 NEPRILYSIN-RELATED"/>
    <property type="match status" value="1"/>
</dbReference>
<reference evidence="12" key="1">
    <citation type="submission" date="2020-05" db="UniProtKB">
        <authorList>
            <consortium name="EnsemblMetazoa"/>
        </authorList>
    </citation>
    <scope>IDENTIFICATION</scope>
    <source>
        <strain evidence="12">USDA</strain>
    </source>
</reference>
<evidence type="ECO:0000259" key="11">
    <source>
        <dbReference type="Pfam" id="PF05649"/>
    </source>
</evidence>
<sequence length="695" mass="80413">MGGTGASEEHRSASSKKLWLVTLGVILLCVVVGFGIWESISVLIKANKLQATRNARILDILKYTNQTVKPCNNFYEFACGNWKTHHAADSQITHTLALSVAHAEFEPKLYQLLNSSQTSQDTKAERKVKHFYTSCLHAASSRNSSTLKRNFKEIAKEFGGLDVLVDNANWRGFNFDWITTVGEISHRYGLNIILGYSIKPYAKNHTRNLLLLTNPQFSNNFEEFQYICEMIMVEYLNVPPKKAQAIAKYLRDLEANFWYISRFDVKAQEKRTWDSLRSDEIDLEKLVKITFGHSLAIDGIWLQNPGYVKKLIDLIRATPRKIISNYITLRLLYHFWLDVLGNHATDHGEACSEAVKHYFPYIISHMFYRHNNLQRKKKAVEDLWYYMKATLRSIIKSRHKLSWLDEESRNYALEKLDLMNLQVATYEGNSFEEDFAALQIDSQDYVENLRAIKSFQASKTRATLLNPPVQGDIDKTLDLQTPIYVINSNSVIIPVSVLASDFLWSPLNPNAINFARLGFCIAHEILHGFTGAGRRYDKFGNYFTWSHPQTDKQYAMRHKCYRQQYHSYSYGGVRLPLLEKQDENLADNAGIVLAYEAYLKWFNESPEKVQKFEMDSLSHLKLNYTIYQLFFISYSQLWCTDTLDAEHQRLFVNKQHAPSELRAFVPLTNFDKFSSEFECSTGSAMNPIYKCNFFD</sequence>
<evidence type="ECO:0000256" key="6">
    <source>
        <dbReference type="ARBA" id="ARBA00022801"/>
    </source>
</evidence>
<keyword evidence="6" id="KW-0378">Hydrolase</keyword>
<keyword evidence="13" id="KW-1185">Reference proteome</keyword>
<keyword evidence="9" id="KW-0472">Membrane</keyword>
<proteinExistence type="inferred from homology"/>
<dbReference type="InterPro" id="IPR042089">
    <property type="entry name" value="Peptidase_M13_dom_2"/>
</dbReference>
<dbReference type="VEuPathDB" id="VectorBase:SCAU001353"/>
<dbReference type="OrthoDB" id="6475849at2759"/>
<evidence type="ECO:0000256" key="2">
    <source>
        <dbReference type="ARBA" id="ARBA00004401"/>
    </source>
</evidence>
<gene>
    <name evidence="12" type="primary">106094905</name>
</gene>
<keyword evidence="9" id="KW-1133">Transmembrane helix</keyword>
<protein>
    <recommendedName>
        <fullName evidence="14">Peptidase M13 C-terminal domain-containing protein</fullName>
    </recommendedName>
</protein>
<dbReference type="Proteomes" id="UP000095300">
    <property type="component" value="Unassembled WGS sequence"/>
</dbReference>
<feature type="transmembrane region" description="Helical" evidence="9">
    <location>
        <begin position="18"/>
        <end position="37"/>
    </location>
</feature>
<dbReference type="GO" id="GO:0046872">
    <property type="term" value="F:metal ion binding"/>
    <property type="evidence" value="ECO:0007669"/>
    <property type="project" value="UniProtKB-KW"/>
</dbReference>
<keyword evidence="5" id="KW-0479">Metal-binding</keyword>
<keyword evidence="4" id="KW-0645">Protease</keyword>